<name>A0ABX3TNR3_9MYCO</name>
<dbReference type="Proteomes" id="UP000192847">
    <property type="component" value="Unassembled WGS sequence"/>
</dbReference>
<dbReference type="EMBL" id="MVIL01000021">
    <property type="protein sequence ID" value="ORB80468.1"/>
    <property type="molecule type" value="Genomic_DNA"/>
</dbReference>
<evidence type="ECO:0000256" key="1">
    <source>
        <dbReference type="SAM" id="MobiDB-lite"/>
    </source>
</evidence>
<evidence type="ECO:0000313" key="2">
    <source>
        <dbReference type="EMBL" id="ORB80468.1"/>
    </source>
</evidence>
<proteinExistence type="predicted"/>
<organism evidence="2 3">
    <name type="scientific">Mycobacterium timonense</name>
    <dbReference type="NCBI Taxonomy" id="701043"/>
    <lineage>
        <taxon>Bacteria</taxon>
        <taxon>Bacillati</taxon>
        <taxon>Actinomycetota</taxon>
        <taxon>Actinomycetes</taxon>
        <taxon>Mycobacteriales</taxon>
        <taxon>Mycobacteriaceae</taxon>
        <taxon>Mycobacterium</taxon>
        <taxon>Mycobacterium avium complex (MAC)</taxon>
    </lineage>
</organism>
<gene>
    <name evidence="2" type="ORF">BST46_08650</name>
</gene>
<comment type="caution">
    <text evidence="2">The sequence shown here is derived from an EMBL/GenBank/DDBJ whole genome shotgun (WGS) entry which is preliminary data.</text>
</comment>
<evidence type="ECO:0000313" key="3">
    <source>
        <dbReference type="Proteomes" id="UP000192847"/>
    </source>
</evidence>
<reference evidence="2 3" key="1">
    <citation type="submission" date="2017-02" db="EMBL/GenBank/DDBJ databases">
        <title>The new phylogeny of genus Mycobacterium.</title>
        <authorList>
            <person name="Tortoli E."/>
            <person name="Trovato A."/>
            <person name="Cirillo D.M."/>
        </authorList>
    </citation>
    <scope>NUCLEOTIDE SEQUENCE [LARGE SCALE GENOMIC DNA]</scope>
    <source>
        <strain evidence="2 3">CCUG 56329</strain>
    </source>
</reference>
<feature type="region of interest" description="Disordered" evidence="1">
    <location>
        <begin position="208"/>
        <end position="244"/>
    </location>
</feature>
<keyword evidence="3" id="KW-1185">Reference proteome</keyword>
<accession>A0ABX3TNR3</accession>
<protein>
    <submittedName>
        <fullName evidence="2">Uncharacterized protein</fullName>
    </submittedName>
</protein>
<dbReference type="RefSeq" id="WP_211285638.1">
    <property type="nucleotide sequence ID" value="NZ_MVIL01000021.1"/>
</dbReference>
<sequence length="244" mass="26170">MAEQQMDLHPGDYVVTVDLGPNYEWVAEMQWPEGQTQGGPAVLVIRPSDSGGYPPGGLSQTVLREVDFKGALDKLRRRLENSKRWNRSRRRGEEKVTALLVEHAGGSLTPEYLALLSRVYIGAVNHGQAKPLDYLAEVTGNSPAAIKNHLWQATRKGLLERSPGRAGGRITETAAGILKPILGIDGLESLAETAAKHVVVEDDLLVATEPKSPKRSGRNAGASVAGAIKGSTSAMPAGRRQPKT</sequence>